<reference evidence="2 3" key="1">
    <citation type="submission" date="2017-06" db="EMBL/GenBank/DDBJ databases">
        <title>Comparative genomic analysis of Ambrosia Fusariam Clade fungi.</title>
        <authorList>
            <person name="Stajich J.E."/>
            <person name="Carrillo J."/>
            <person name="Kijimoto T."/>
            <person name="Eskalen A."/>
            <person name="O'Donnell K."/>
            <person name="Kasson M."/>
        </authorList>
    </citation>
    <scope>NUCLEOTIDE SEQUENCE [LARGE SCALE GENOMIC DNA]</scope>
    <source>
        <strain evidence="2 3">NRRL62584</strain>
    </source>
</reference>
<dbReference type="SMART" id="SM00317">
    <property type="entry name" value="SET"/>
    <property type="match status" value="1"/>
</dbReference>
<protein>
    <recommendedName>
        <fullName evidence="1">SET domain-containing protein</fullName>
    </recommendedName>
</protein>
<dbReference type="Proteomes" id="UP000288168">
    <property type="component" value="Unassembled WGS sequence"/>
</dbReference>
<dbReference type="SUPFAM" id="SSF82199">
    <property type="entry name" value="SET domain"/>
    <property type="match status" value="1"/>
</dbReference>
<dbReference type="OrthoDB" id="265717at2759"/>
<dbReference type="CDD" id="cd20071">
    <property type="entry name" value="SET_SMYD"/>
    <property type="match status" value="1"/>
</dbReference>
<gene>
    <name evidence="2" type="ORF">CEP54_012108</name>
</gene>
<comment type="caution">
    <text evidence="2">The sequence shown here is derived from an EMBL/GenBank/DDBJ whole genome shotgun (WGS) entry which is preliminary data.</text>
</comment>
<dbReference type="AlphaFoldDB" id="A0A428PAR1"/>
<dbReference type="STRING" id="1325734.A0A428PAR1"/>
<dbReference type="InterPro" id="IPR046341">
    <property type="entry name" value="SET_dom_sf"/>
</dbReference>
<dbReference type="InterPro" id="IPR001214">
    <property type="entry name" value="SET_dom"/>
</dbReference>
<feature type="domain" description="SET" evidence="1">
    <location>
        <begin position="8"/>
        <end position="151"/>
    </location>
</feature>
<accession>A0A428PAR1</accession>
<dbReference type="PROSITE" id="PS50280">
    <property type="entry name" value="SET"/>
    <property type="match status" value="1"/>
</dbReference>
<name>A0A428PAR1_9HYPO</name>
<dbReference type="EMBL" id="NKCI01000169">
    <property type="protein sequence ID" value="RSL50066.1"/>
    <property type="molecule type" value="Genomic_DNA"/>
</dbReference>
<dbReference type="InterPro" id="IPR053185">
    <property type="entry name" value="SET_domain_protein"/>
</dbReference>
<sequence length="505" mass="57560">MEEILYENSVYMIRRVPGKGYGMVAASKIPQGTRILAEAPLVRLTEEVGSKYNLRVSIAAKLDRFPPNYRKAYLELWNSYPDESKEVAIAWTNALPLGPKSSNSGVFLQASRFNHSCLPNAQETWNENLEKLTIHACTDIEEGQEITITYLKKLAGRKARQQALQDDCRFRCLCSLCSQAGTQRKLSDERLEEIQKLNNEVASTMAHQLDPLSNLHKIHRMLELMTKEGIRDVRLPKAYQLAFLTTISHGDLARARIFADRAFHSRRTVEGDDSPMVAKLEQLTRHPDRHLDYRRNGKWKSNIEDAPGGFPVIDFENWAWRQDNPRQLQFASLRCTETFPCFNDLPGEHEASTEFFETTDAFNCQPKKIWVFLGDILEVVEGEEGDLKVTAEDKNWKRIPVLIRTSEFGETFDRSVVKAGCTIVIPFPVKDEDMEGPPGIVVDKLNGFKILPIELEDLLFLSDRVQFYSSLADGKTRCRGCKKESATLQPCGGCFFFQYCNETRS</sequence>
<evidence type="ECO:0000313" key="2">
    <source>
        <dbReference type="EMBL" id="RSL50066.1"/>
    </source>
</evidence>
<evidence type="ECO:0000313" key="3">
    <source>
        <dbReference type="Proteomes" id="UP000288168"/>
    </source>
</evidence>
<dbReference type="Gene3D" id="1.25.40.10">
    <property type="entry name" value="Tetratricopeptide repeat domain"/>
    <property type="match status" value="1"/>
</dbReference>
<proteinExistence type="predicted"/>
<organism evidence="2 3">
    <name type="scientific">Fusarium duplospermum</name>
    <dbReference type="NCBI Taxonomy" id="1325734"/>
    <lineage>
        <taxon>Eukaryota</taxon>
        <taxon>Fungi</taxon>
        <taxon>Dikarya</taxon>
        <taxon>Ascomycota</taxon>
        <taxon>Pezizomycotina</taxon>
        <taxon>Sordariomycetes</taxon>
        <taxon>Hypocreomycetidae</taxon>
        <taxon>Hypocreales</taxon>
        <taxon>Nectriaceae</taxon>
        <taxon>Fusarium</taxon>
        <taxon>Fusarium solani species complex</taxon>
    </lineage>
</organism>
<keyword evidence="3" id="KW-1185">Reference proteome</keyword>
<dbReference type="Pfam" id="PF00856">
    <property type="entry name" value="SET"/>
    <property type="match status" value="1"/>
</dbReference>
<dbReference type="PANTHER" id="PTHR47332:SF2">
    <property type="entry name" value="SET-6"/>
    <property type="match status" value="1"/>
</dbReference>
<dbReference type="Gene3D" id="2.170.270.10">
    <property type="entry name" value="SET domain"/>
    <property type="match status" value="1"/>
</dbReference>
<dbReference type="PANTHER" id="PTHR47332">
    <property type="entry name" value="SET DOMAIN-CONTAINING PROTEIN 5"/>
    <property type="match status" value="1"/>
</dbReference>
<dbReference type="InterPro" id="IPR011990">
    <property type="entry name" value="TPR-like_helical_dom_sf"/>
</dbReference>
<evidence type="ECO:0000259" key="1">
    <source>
        <dbReference type="PROSITE" id="PS50280"/>
    </source>
</evidence>